<feature type="compositionally biased region" description="Polar residues" evidence="1">
    <location>
        <begin position="174"/>
        <end position="198"/>
    </location>
</feature>
<dbReference type="PANTHER" id="PTHR21505:SF8">
    <property type="entry name" value="DPT-YFP REPRESSOR BY OVEREXPRESSION, ISOFORM D-RELATED"/>
    <property type="match status" value="1"/>
</dbReference>
<accession>A0A7R9EDN0</accession>
<evidence type="ECO:0000259" key="2">
    <source>
        <dbReference type="Pfam" id="PF10545"/>
    </source>
</evidence>
<feature type="domain" description="MADF" evidence="2">
    <location>
        <begin position="62"/>
        <end position="117"/>
    </location>
</feature>
<protein>
    <recommendedName>
        <fullName evidence="2">MADF domain-containing protein</fullName>
    </recommendedName>
</protein>
<dbReference type="Pfam" id="PF10545">
    <property type="entry name" value="MADF_DNA_bdg"/>
    <property type="match status" value="1"/>
</dbReference>
<evidence type="ECO:0000256" key="1">
    <source>
        <dbReference type="SAM" id="MobiDB-lite"/>
    </source>
</evidence>
<reference evidence="3" key="1">
    <citation type="submission" date="2020-11" db="EMBL/GenBank/DDBJ databases">
        <authorList>
            <person name="Tran Van P."/>
        </authorList>
    </citation>
    <scope>NUCLEOTIDE SEQUENCE</scope>
</reference>
<dbReference type="InterPro" id="IPR006578">
    <property type="entry name" value="MADF-dom"/>
</dbReference>
<feature type="compositionally biased region" description="Polar residues" evidence="1">
    <location>
        <begin position="306"/>
        <end position="319"/>
    </location>
</feature>
<gene>
    <name evidence="3" type="ORF">TMSB3V08_LOCUS8807</name>
</gene>
<dbReference type="EMBL" id="OB795341">
    <property type="protein sequence ID" value="CAD7432090.1"/>
    <property type="molecule type" value="Genomic_DNA"/>
</dbReference>
<sequence>MPLDSALPTWITGPQSTECGAEDGLTVATATGYGRTVDPVCLTTAWARTPSPLLGGSAPVMKIKPDATKEDVRKKINTLRSNYRKEIKKIIASKRSGAGSEEIYQPTSWVFNALQFLGSCELPANVTMQVVATKEAPQAECTDANQVEQHSEYHCGSPLPQTPTVVTTPRPMAASSSSIVDLPSQQPAKKQKTQGPTAKQNELLSLACKYLANSSKEGNVNDEYLDIAKVWAKKLKDVHPRQRLFAEKAINDVLFEVQLGTLHKDSMILKYRMENVHIIWSIKSNSPQTSGIALPVTLGRAPITSRRWSGTGPITSPLSRGSARTHVAKPSAGTTWSLSPASNPY</sequence>
<proteinExistence type="predicted"/>
<dbReference type="PANTHER" id="PTHR21505">
    <property type="entry name" value="MADF DOMAIN-CONTAINING PROTEIN-RELATED"/>
    <property type="match status" value="1"/>
</dbReference>
<name>A0A7R9EDN0_9NEOP</name>
<feature type="compositionally biased region" description="Polar residues" evidence="1">
    <location>
        <begin position="332"/>
        <end position="345"/>
    </location>
</feature>
<evidence type="ECO:0000313" key="3">
    <source>
        <dbReference type="EMBL" id="CAD7432090.1"/>
    </source>
</evidence>
<organism evidence="3">
    <name type="scientific">Timema monikensis</name>
    <dbReference type="NCBI Taxonomy" id="170555"/>
    <lineage>
        <taxon>Eukaryota</taxon>
        <taxon>Metazoa</taxon>
        <taxon>Ecdysozoa</taxon>
        <taxon>Arthropoda</taxon>
        <taxon>Hexapoda</taxon>
        <taxon>Insecta</taxon>
        <taxon>Pterygota</taxon>
        <taxon>Neoptera</taxon>
        <taxon>Polyneoptera</taxon>
        <taxon>Phasmatodea</taxon>
        <taxon>Timematodea</taxon>
        <taxon>Timematoidea</taxon>
        <taxon>Timematidae</taxon>
        <taxon>Timema</taxon>
    </lineage>
</organism>
<feature type="region of interest" description="Disordered" evidence="1">
    <location>
        <begin position="169"/>
        <end position="198"/>
    </location>
</feature>
<dbReference type="AlphaFoldDB" id="A0A7R9EDN0"/>
<feature type="region of interest" description="Disordered" evidence="1">
    <location>
        <begin position="305"/>
        <end position="345"/>
    </location>
</feature>